<dbReference type="CDD" id="cd01650">
    <property type="entry name" value="RT_nLTR_like"/>
    <property type="match status" value="1"/>
</dbReference>
<dbReference type="GO" id="GO:0003676">
    <property type="term" value="F:nucleic acid binding"/>
    <property type="evidence" value="ECO:0007669"/>
    <property type="project" value="InterPro"/>
</dbReference>
<sequence>MWDPAYPRHDSAERVGELLDLHVTMGLRLLSPVGVQTHFPHHGASPTVIDLVWVPNDRNPDLYHIHIEGRDRGLSDHAIISVVIPTGEWSYKGQPTIAPKSEAEQDFITSIRDGLHATFPPQPSLASVDNLRQAVDAVFNCILNAWTAHARPSTICTKTCQWWDASCTAAREKLEAARDRLAQVRVDEPRLVPAARAAVKRAYRHVKSTVRARRRKHFDERIEQVASEQRRVWDLMAWVGPRALPMYWSLVHDGQPLQTLPDLWRALDRTFHAAANRPIDISIIGEVAELPERECPDIAKAEILDALRGVSTSSTPGWDHLHWHHLKLLVKDERILNIVHTIYNAILRYGHWPAQFKRAVSVVIPKPYKDDYSRIKSYRPIVLLSTFGKLFEKIISERLHYECQKHGILHPNQFGGTKAHSTVDAATHLITHIRAGWKKKLVTTCYAFDVAQFFPSMNHELLCQLMACYGFASRLIAFFRDYLAGRRSCFRWGNAVSPWFDLPAVGAGQGSALSPVLTNIYISPALHILSPPRAAQSSSAIQFYVDDGLWIVTTPSVAENCRILQEKHRDTSMVLARLGLVTEDDKSELMHFACTRLARTQDMRLPLVLSPTLSIQPSDVWRYLGFRLDSKLTFRAHVAHFAERATTTTSAMLMLGNSVRGLSSMQRRTLYISCVLPLLTYGVQAWYRPKGVKTLIKPLEVAQHRALRWITGVFRTTPVGALHSLAGIMPIGLQCQKLQERYFLRLHTLPDSHPLRAHFPNILGHEEHAPHVRFPAESIKPTPTIPLTTVSPRKRPLITEVFDPLDDECQPGTRVRDLFEDRISIHLTHPKKSDEDAMSRWITEDLRPRIDNTHADTNALIIFTDGSAYLKPDPRTLRTGSAAGYCAYHQGRLVHSRAIFTGHAHSYDCESVALSMAVALAYQKGRYTQVHIFSDSESALTSILNTTGGRMAAVNTCRILRDWFERCPDNHLHLHYCPGHSGIAENEAVDADVKLMALEPGNVRFYGRFPTFHSYVKSLITEDAVYDWREQATKDSRKYWGRHFLINHPSVRTVKHTGNFPLKRLNGGPIITARLVRCLTGHAPTGSYRLRFRTRLDEPTFCSLHDGAPTMHSREHILFRCDYYTRRYRHSSIEDLLQSLDPFYDIVHFLADNPSALTFDDLPTA</sequence>
<dbReference type="InterPro" id="IPR012337">
    <property type="entry name" value="RNaseH-like_sf"/>
</dbReference>
<dbReference type="SUPFAM" id="SSF56672">
    <property type="entry name" value="DNA/RNA polymerases"/>
    <property type="match status" value="1"/>
</dbReference>
<dbReference type="Pfam" id="PF00078">
    <property type="entry name" value="RVT_1"/>
    <property type="match status" value="1"/>
</dbReference>
<accession>A0AAD7TT93</accession>
<evidence type="ECO:0000313" key="3">
    <source>
        <dbReference type="EMBL" id="KAJ8481664.1"/>
    </source>
</evidence>
<dbReference type="PROSITE" id="PS50878">
    <property type="entry name" value="RT_POL"/>
    <property type="match status" value="1"/>
</dbReference>
<dbReference type="PROSITE" id="PS50879">
    <property type="entry name" value="RNASE_H_1"/>
    <property type="match status" value="1"/>
</dbReference>
<dbReference type="Proteomes" id="UP001215151">
    <property type="component" value="Unassembled WGS sequence"/>
</dbReference>
<dbReference type="CDD" id="cd09276">
    <property type="entry name" value="Rnase_HI_RT_non_LTR"/>
    <property type="match status" value="1"/>
</dbReference>
<gene>
    <name evidence="3" type="ORF">ONZ51_g5835</name>
</gene>
<dbReference type="Gene3D" id="3.30.420.10">
    <property type="entry name" value="Ribonuclease H-like superfamily/Ribonuclease H"/>
    <property type="match status" value="1"/>
</dbReference>
<dbReference type="SUPFAM" id="SSF53098">
    <property type="entry name" value="Ribonuclease H-like"/>
    <property type="match status" value="1"/>
</dbReference>
<protein>
    <submittedName>
        <fullName evidence="3">Uncharacterized protein</fullName>
    </submittedName>
</protein>
<organism evidence="3 4">
    <name type="scientific">Trametes cubensis</name>
    <dbReference type="NCBI Taxonomy" id="1111947"/>
    <lineage>
        <taxon>Eukaryota</taxon>
        <taxon>Fungi</taxon>
        <taxon>Dikarya</taxon>
        <taxon>Basidiomycota</taxon>
        <taxon>Agaricomycotina</taxon>
        <taxon>Agaricomycetes</taxon>
        <taxon>Polyporales</taxon>
        <taxon>Polyporaceae</taxon>
        <taxon>Trametes</taxon>
    </lineage>
</organism>
<proteinExistence type="predicted"/>
<dbReference type="AlphaFoldDB" id="A0AAD7TT93"/>
<dbReference type="InterPro" id="IPR002156">
    <property type="entry name" value="RNaseH_domain"/>
</dbReference>
<evidence type="ECO:0000259" key="2">
    <source>
        <dbReference type="PROSITE" id="PS50879"/>
    </source>
</evidence>
<name>A0AAD7TT93_9APHY</name>
<comment type="caution">
    <text evidence="3">The sequence shown here is derived from an EMBL/GenBank/DDBJ whole genome shotgun (WGS) entry which is preliminary data.</text>
</comment>
<feature type="domain" description="RNase H type-1" evidence="2">
    <location>
        <begin position="856"/>
        <end position="998"/>
    </location>
</feature>
<evidence type="ECO:0000313" key="4">
    <source>
        <dbReference type="Proteomes" id="UP001215151"/>
    </source>
</evidence>
<dbReference type="InterPro" id="IPR043502">
    <property type="entry name" value="DNA/RNA_pol_sf"/>
</dbReference>
<evidence type="ECO:0000259" key="1">
    <source>
        <dbReference type="PROSITE" id="PS50878"/>
    </source>
</evidence>
<dbReference type="PANTHER" id="PTHR33481">
    <property type="entry name" value="REVERSE TRANSCRIPTASE"/>
    <property type="match status" value="1"/>
</dbReference>
<reference evidence="3" key="1">
    <citation type="submission" date="2022-11" db="EMBL/GenBank/DDBJ databases">
        <title>Genome Sequence of Cubamyces cubensis.</title>
        <authorList>
            <person name="Buettner E."/>
        </authorList>
    </citation>
    <scope>NUCLEOTIDE SEQUENCE</scope>
    <source>
        <strain evidence="3">MPL-01</strain>
    </source>
</reference>
<dbReference type="GO" id="GO:0004523">
    <property type="term" value="F:RNA-DNA hybrid ribonuclease activity"/>
    <property type="evidence" value="ECO:0007669"/>
    <property type="project" value="InterPro"/>
</dbReference>
<keyword evidence="4" id="KW-1185">Reference proteome</keyword>
<dbReference type="EMBL" id="JAPEVG010000131">
    <property type="protein sequence ID" value="KAJ8481664.1"/>
    <property type="molecule type" value="Genomic_DNA"/>
</dbReference>
<dbReference type="InterPro" id="IPR000477">
    <property type="entry name" value="RT_dom"/>
</dbReference>
<dbReference type="PANTHER" id="PTHR33481:SF1">
    <property type="entry name" value="ENDONUCLEASE_EXONUCLEASE_PHOSPHATASE DOMAIN-CONTAINING PROTEIN-RELATED"/>
    <property type="match status" value="1"/>
</dbReference>
<dbReference type="InterPro" id="IPR036397">
    <property type="entry name" value="RNaseH_sf"/>
</dbReference>
<dbReference type="Pfam" id="PF00075">
    <property type="entry name" value="RNase_H"/>
    <property type="match status" value="1"/>
</dbReference>
<feature type="domain" description="Reverse transcriptase" evidence="1">
    <location>
        <begin position="345"/>
        <end position="628"/>
    </location>
</feature>